<dbReference type="InterPro" id="IPR042188">
    <property type="entry name" value="MmgE/PrpD_sf_2"/>
</dbReference>
<evidence type="ECO:0000259" key="3">
    <source>
        <dbReference type="Pfam" id="PF19305"/>
    </source>
</evidence>
<accession>A0ABR1RYB7</accession>
<dbReference type="Gene3D" id="3.30.1330.120">
    <property type="entry name" value="2-methylcitrate dehydratase PrpD"/>
    <property type="match status" value="1"/>
</dbReference>
<dbReference type="Pfam" id="PF03972">
    <property type="entry name" value="MmgE_PrpD_N"/>
    <property type="match status" value="1"/>
</dbReference>
<protein>
    <recommendedName>
        <fullName evidence="6">MmgE/PrpD family protein</fullName>
    </recommendedName>
</protein>
<dbReference type="InterPro" id="IPR045337">
    <property type="entry name" value="MmgE_PrpD_C"/>
</dbReference>
<reference evidence="4 5" key="1">
    <citation type="submission" date="2023-01" db="EMBL/GenBank/DDBJ databases">
        <title>Analysis of 21 Apiospora genomes using comparative genomics revels a genus with tremendous synthesis potential of carbohydrate active enzymes and secondary metabolites.</title>
        <authorList>
            <person name="Sorensen T."/>
        </authorList>
    </citation>
    <scope>NUCLEOTIDE SEQUENCE [LARGE SCALE GENOMIC DNA]</scope>
    <source>
        <strain evidence="4 5">CBS 20057</strain>
    </source>
</reference>
<dbReference type="InterPro" id="IPR036148">
    <property type="entry name" value="MmgE/PrpD_sf"/>
</dbReference>
<dbReference type="EMBL" id="JAQQWI010000009">
    <property type="protein sequence ID" value="KAK8022920.1"/>
    <property type="molecule type" value="Genomic_DNA"/>
</dbReference>
<comment type="similarity">
    <text evidence="1">Belongs to the PrpD family.</text>
</comment>
<feature type="domain" description="MmgE/PrpD C-terminal" evidence="3">
    <location>
        <begin position="291"/>
        <end position="464"/>
    </location>
</feature>
<sequence length="477" mass="50521">MADTNKQTPQDEAAKNKYGANITADLCRFIVDAKYEMLPASHIEKLKDLIVDHIGIAAGAAAGADSSEPFLQAVRALHGGEGTGRSTVYTKGKTFLPQWAGFLNAAYSHSFDFDDTHAASILHPGATAIPAALAQAELSRSDGKAFLLAVAVGYEITTRLGRGLNYGGYTRGFHNTATAGIFGATAAIAKLRGFSVSQLADALGLALSRAGGSMQFLANGSWNKRLHPGFAVHDAFVAATLAEAGVAGAAEPVEGRYGLLHAFSATGTAEGLAEGLGTEEWVFAATAMKPFPSCRMTHAAIEAVASVAAAAVRGKENGNKEKEIDGFTVELSPGCFPIVAAEIPNKLQPQTVVDAQFSIYYQVAVAWLYGSGIGWAMYEKLGDAEVLALCRRVTAVATDDVRDLEARVTFRFTDGTTVTEGVVYPLGEDEHPFYREQVHAKFMGVTSACYSAATQGEILDTVNRIDEIDVEELLQIL</sequence>
<proteinExistence type="inferred from homology"/>
<evidence type="ECO:0008006" key="6">
    <source>
        <dbReference type="Google" id="ProtNLM"/>
    </source>
</evidence>
<evidence type="ECO:0000256" key="1">
    <source>
        <dbReference type="ARBA" id="ARBA00006174"/>
    </source>
</evidence>
<dbReference type="InterPro" id="IPR042183">
    <property type="entry name" value="MmgE/PrpD_sf_1"/>
</dbReference>
<feature type="domain" description="MmgE/PrpD N-terminal" evidence="2">
    <location>
        <begin position="25"/>
        <end position="266"/>
    </location>
</feature>
<comment type="caution">
    <text evidence="4">The sequence shown here is derived from an EMBL/GenBank/DDBJ whole genome shotgun (WGS) entry which is preliminary data.</text>
</comment>
<dbReference type="PANTHER" id="PTHR16943:SF8">
    <property type="entry name" value="2-METHYLCITRATE DEHYDRATASE"/>
    <property type="match status" value="1"/>
</dbReference>
<keyword evidence="5" id="KW-1185">Reference proteome</keyword>
<dbReference type="InterPro" id="IPR005656">
    <property type="entry name" value="MmgE_PrpD"/>
</dbReference>
<dbReference type="PANTHER" id="PTHR16943">
    <property type="entry name" value="2-METHYLCITRATE DEHYDRATASE-RELATED"/>
    <property type="match status" value="1"/>
</dbReference>
<evidence type="ECO:0000259" key="2">
    <source>
        <dbReference type="Pfam" id="PF03972"/>
    </source>
</evidence>
<dbReference type="Gene3D" id="1.10.4100.10">
    <property type="entry name" value="2-methylcitrate dehydratase PrpD"/>
    <property type="match status" value="1"/>
</dbReference>
<evidence type="ECO:0000313" key="4">
    <source>
        <dbReference type="EMBL" id="KAK8022920.1"/>
    </source>
</evidence>
<gene>
    <name evidence="4" type="ORF">PG991_006801</name>
</gene>
<dbReference type="InterPro" id="IPR045336">
    <property type="entry name" value="MmgE_PrpD_N"/>
</dbReference>
<dbReference type="Pfam" id="PF19305">
    <property type="entry name" value="MmgE_PrpD_C"/>
    <property type="match status" value="1"/>
</dbReference>
<dbReference type="SUPFAM" id="SSF103378">
    <property type="entry name" value="2-methylcitrate dehydratase PrpD"/>
    <property type="match status" value="1"/>
</dbReference>
<evidence type="ECO:0000313" key="5">
    <source>
        <dbReference type="Proteomes" id="UP001396898"/>
    </source>
</evidence>
<name>A0ABR1RYB7_9PEZI</name>
<organism evidence="4 5">
    <name type="scientific">Apiospora marii</name>
    <dbReference type="NCBI Taxonomy" id="335849"/>
    <lineage>
        <taxon>Eukaryota</taxon>
        <taxon>Fungi</taxon>
        <taxon>Dikarya</taxon>
        <taxon>Ascomycota</taxon>
        <taxon>Pezizomycotina</taxon>
        <taxon>Sordariomycetes</taxon>
        <taxon>Xylariomycetidae</taxon>
        <taxon>Amphisphaeriales</taxon>
        <taxon>Apiosporaceae</taxon>
        <taxon>Apiospora</taxon>
    </lineage>
</organism>
<dbReference type="Proteomes" id="UP001396898">
    <property type="component" value="Unassembled WGS sequence"/>
</dbReference>